<dbReference type="SMART" id="SM00839">
    <property type="entry name" value="ELFV_dehydrog"/>
    <property type="match status" value="1"/>
</dbReference>
<dbReference type="PANTHER" id="PTHR11606">
    <property type="entry name" value="GLUTAMATE DEHYDROGENASE"/>
    <property type="match status" value="1"/>
</dbReference>
<organism evidence="10 11">
    <name type="scientific">Egibacter rhizosphaerae</name>
    <dbReference type="NCBI Taxonomy" id="1670831"/>
    <lineage>
        <taxon>Bacteria</taxon>
        <taxon>Bacillati</taxon>
        <taxon>Actinomycetota</taxon>
        <taxon>Nitriliruptoria</taxon>
        <taxon>Egibacterales</taxon>
        <taxon>Egibacteraceae</taxon>
        <taxon>Egibacter</taxon>
    </lineage>
</organism>
<keyword evidence="2 4" id="KW-0560">Oxidoreductase</keyword>
<dbReference type="Gene3D" id="3.40.50.720">
    <property type="entry name" value="NAD(P)-binding Rossmann-like Domain"/>
    <property type="match status" value="1"/>
</dbReference>
<dbReference type="GO" id="GO:0000166">
    <property type="term" value="F:nucleotide binding"/>
    <property type="evidence" value="ECO:0007669"/>
    <property type="project" value="UniProtKB-KW"/>
</dbReference>
<evidence type="ECO:0000313" key="10">
    <source>
        <dbReference type="EMBL" id="QBI20636.1"/>
    </source>
</evidence>
<dbReference type="SUPFAM" id="SSF53223">
    <property type="entry name" value="Aminoacid dehydrogenase-like, N-terminal domain"/>
    <property type="match status" value="1"/>
</dbReference>
<feature type="domain" description="Glutamate/phenylalanine/leucine/valine/L-tryptophan dehydrogenase C-terminal" evidence="9">
    <location>
        <begin position="185"/>
        <end position="420"/>
    </location>
</feature>
<dbReference type="InterPro" id="IPR033524">
    <property type="entry name" value="Glu/Leu/Phe/Val_DH_AS"/>
</dbReference>
<evidence type="ECO:0000256" key="5">
    <source>
        <dbReference type="PIRSR" id="PIRSR000185-1"/>
    </source>
</evidence>
<dbReference type="InterPro" id="IPR006095">
    <property type="entry name" value="Glu/Leu/Phe/Val/Trp_DH"/>
</dbReference>
<evidence type="ECO:0000256" key="8">
    <source>
        <dbReference type="RuleBase" id="RU004417"/>
    </source>
</evidence>
<dbReference type="Proteomes" id="UP000291469">
    <property type="component" value="Chromosome"/>
</dbReference>
<dbReference type="RefSeq" id="WP_131155631.1">
    <property type="nucleotide sequence ID" value="NZ_CP036402.1"/>
</dbReference>
<proteinExistence type="inferred from homology"/>
<reference evidence="10 11" key="1">
    <citation type="submission" date="2019-01" db="EMBL/GenBank/DDBJ databases">
        <title>Egibacter rhizosphaerae EGI 80759T.</title>
        <authorList>
            <person name="Chen D.-D."/>
            <person name="Tian Y."/>
            <person name="Jiao J.-Y."/>
            <person name="Zhang X.-T."/>
            <person name="Zhang Y.-G."/>
            <person name="Zhang Y."/>
            <person name="Xiao M."/>
            <person name="Shu W.-S."/>
            <person name="Li W.-J."/>
        </authorList>
    </citation>
    <scope>NUCLEOTIDE SEQUENCE [LARGE SCALE GENOMIC DNA]</scope>
    <source>
        <strain evidence="10 11">EGI 80759</strain>
    </source>
</reference>
<dbReference type="KEGG" id="erz:ER308_14435"/>
<sequence>MAEVQDGMTPFEAVTHFFHQAADETGISDTTRDILSGTYREIRVQVPIARADGSKEVVYGYRVQHNGARGPYKGGVRYHPHADIDEVRALASLMTWKTAILDLPFGGAKGGVQVDPGGLNRPELQALTRRYMSQVSYIMGTHRDIMAPDMGTGAQTMAWMMDAWGQKYGHDPAIVTGKPVELGGSVGRDAATGRGCIVVLDEAVKDAGRHPEDLTVAVQGYGNVGSWAARCAVEQGYRVVAVSDVGGGIRDPRGLDLDAVDAHLEEAGTVAGCPDTEALEGGELLTLDVDVLIPAALGGVITKDNVDDVRADLIVEAANHPVTPAADEVLHDRGVTVLPDVLANAGGVTVSYFEWTQNIQMFHWDLDRVNGELRKRMRRAYETLRDYAAARDGEEARIGLRRAAFAVGVERVARAADLRGYL</sequence>
<feature type="active site" description="Proton donor" evidence="5">
    <location>
        <position position="109"/>
    </location>
</feature>
<evidence type="ECO:0000259" key="9">
    <source>
        <dbReference type="SMART" id="SM00839"/>
    </source>
</evidence>
<evidence type="ECO:0000256" key="7">
    <source>
        <dbReference type="PIRSR" id="PIRSR000185-3"/>
    </source>
</evidence>
<dbReference type="PIRSF" id="PIRSF000185">
    <property type="entry name" value="Glu_DH"/>
    <property type="match status" value="1"/>
</dbReference>
<accession>A0A411YHQ5</accession>
<keyword evidence="6" id="KW-0547">Nucleotide-binding</keyword>
<evidence type="ECO:0000256" key="3">
    <source>
        <dbReference type="ARBA" id="ARBA00023027"/>
    </source>
</evidence>
<dbReference type="EMBL" id="CP036402">
    <property type="protein sequence ID" value="QBI20636.1"/>
    <property type="molecule type" value="Genomic_DNA"/>
</dbReference>
<dbReference type="OrthoDB" id="9803297at2"/>
<dbReference type="GO" id="GO:0006538">
    <property type="term" value="P:L-glutamate catabolic process"/>
    <property type="evidence" value="ECO:0007669"/>
    <property type="project" value="TreeGrafter"/>
</dbReference>
<dbReference type="InterPro" id="IPR006096">
    <property type="entry name" value="Glu/Leu/Phe/Val/Trp_DH_C"/>
</dbReference>
<dbReference type="Pfam" id="PF00208">
    <property type="entry name" value="ELFV_dehydrog"/>
    <property type="match status" value="1"/>
</dbReference>
<name>A0A411YHQ5_9ACTN</name>
<feature type="binding site" evidence="6">
    <location>
        <position position="97"/>
    </location>
    <ligand>
        <name>substrate</name>
    </ligand>
</feature>
<keyword evidence="3 6" id="KW-0520">NAD</keyword>
<dbReference type="AlphaFoldDB" id="A0A411YHQ5"/>
<evidence type="ECO:0000256" key="6">
    <source>
        <dbReference type="PIRSR" id="PIRSR000185-2"/>
    </source>
</evidence>
<gene>
    <name evidence="10" type="ORF">ER308_14435</name>
</gene>
<feature type="binding site" evidence="6">
    <location>
        <position position="351"/>
    </location>
    <ligand>
        <name>substrate</name>
    </ligand>
</feature>
<dbReference type="InterPro" id="IPR006097">
    <property type="entry name" value="Glu/Leu/Phe/Val/Trp_DH_dimer"/>
</dbReference>
<dbReference type="InterPro" id="IPR046346">
    <property type="entry name" value="Aminoacid_DH-like_N_sf"/>
</dbReference>
<feature type="binding site" evidence="6">
    <location>
        <position position="192"/>
    </location>
    <ligand>
        <name>NAD(+)</name>
        <dbReference type="ChEBI" id="CHEBI:57540"/>
    </ligand>
</feature>
<dbReference type="SUPFAM" id="SSF51735">
    <property type="entry name" value="NAD(P)-binding Rossmann-fold domains"/>
    <property type="match status" value="1"/>
</dbReference>
<dbReference type="PANTHER" id="PTHR11606:SF24">
    <property type="entry name" value="NAD-SPECIFIC GLUTAMATE DEHYDROGENASE"/>
    <property type="match status" value="1"/>
</dbReference>
<dbReference type="InterPro" id="IPR014362">
    <property type="entry name" value="Glu_DH"/>
</dbReference>
<dbReference type="Gene3D" id="3.40.50.10860">
    <property type="entry name" value="Leucine Dehydrogenase, chain A, domain 1"/>
    <property type="match status" value="1"/>
</dbReference>
<dbReference type="PROSITE" id="PS00074">
    <property type="entry name" value="GLFV_DEHYDROGENASE"/>
    <property type="match status" value="1"/>
</dbReference>
<keyword evidence="11" id="KW-1185">Reference proteome</keyword>
<protein>
    <recommendedName>
        <fullName evidence="4">Glutamate dehydrogenase</fullName>
    </recommendedName>
</protein>
<dbReference type="InterPro" id="IPR033922">
    <property type="entry name" value="NAD_bind_Glu_DH"/>
</dbReference>
<dbReference type="Pfam" id="PF02812">
    <property type="entry name" value="ELFV_dehydrog_N"/>
    <property type="match status" value="1"/>
</dbReference>
<evidence type="ECO:0000256" key="1">
    <source>
        <dbReference type="ARBA" id="ARBA00006382"/>
    </source>
</evidence>
<dbReference type="CDD" id="cd01076">
    <property type="entry name" value="NAD_bind_1_Glu_DH"/>
    <property type="match status" value="1"/>
</dbReference>
<feature type="binding site" evidence="6">
    <location>
        <position position="73"/>
    </location>
    <ligand>
        <name>substrate</name>
    </ligand>
</feature>
<dbReference type="PRINTS" id="PR00082">
    <property type="entry name" value="GLFDHDRGNASE"/>
</dbReference>
<dbReference type="InterPro" id="IPR036291">
    <property type="entry name" value="NAD(P)-bd_dom_sf"/>
</dbReference>
<evidence type="ECO:0000256" key="2">
    <source>
        <dbReference type="ARBA" id="ARBA00023002"/>
    </source>
</evidence>
<comment type="similarity">
    <text evidence="1 4 8">Belongs to the Glu/Leu/Phe/Val dehydrogenases family.</text>
</comment>
<dbReference type="GO" id="GO:0004352">
    <property type="term" value="F:glutamate dehydrogenase (NAD+) activity"/>
    <property type="evidence" value="ECO:0007669"/>
    <property type="project" value="TreeGrafter"/>
</dbReference>
<feature type="site" description="Important for catalysis" evidence="7">
    <location>
        <position position="149"/>
    </location>
</feature>
<evidence type="ECO:0000313" key="11">
    <source>
        <dbReference type="Proteomes" id="UP000291469"/>
    </source>
</evidence>
<feature type="binding site" evidence="6">
    <location>
        <position position="223"/>
    </location>
    <ligand>
        <name>NAD(+)</name>
        <dbReference type="ChEBI" id="CHEBI:57540"/>
    </ligand>
</feature>
<evidence type="ECO:0000256" key="4">
    <source>
        <dbReference type="PIRNR" id="PIRNR000185"/>
    </source>
</evidence>